<name>A0A7T7CG84_9BACI</name>
<dbReference type="InterPro" id="IPR006127">
    <property type="entry name" value="ZnuA-like"/>
</dbReference>
<dbReference type="InterPro" id="IPR050492">
    <property type="entry name" value="Bact_metal-bind_prot9"/>
</dbReference>
<dbReference type="AlphaFoldDB" id="A0A7T7CG84"/>
<dbReference type="PANTHER" id="PTHR42953:SF8">
    <property type="entry name" value="ZINT DOMAIN-CONTAINING PROTEIN"/>
    <property type="match status" value="1"/>
</dbReference>
<feature type="compositionally biased region" description="Acidic residues" evidence="1">
    <location>
        <begin position="133"/>
        <end position="143"/>
    </location>
</feature>
<dbReference type="EMBL" id="CP054706">
    <property type="protein sequence ID" value="QQK80898.1"/>
    <property type="molecule type" value="Genomic_DNA"/>
</dbReference>
<organism evidence="2 3">
    <name type="scientific">Salicibibacter cibi</name>
    <dbReference type="NCBI Taxonomy" id="2743001"/>
    <lineage>
        <taxon>Bacteria</taxon>
        <taxon>Bacillati</taxon>
        <taxon>Bacillota</taxon>
        <taxon>Bacilli</taxon>
        <taxon>Bacillales</taxon>
        <taxon>Bacillaceae</taxon>
        <taxon>Salicibibacter</taxon>
    </lineage>
</organism>
<dbReference type="SUPFAM" id="SSF53807">
    <property type="entry name" value="Helical backbone' metal receptor"/>
    <property type="match status" value="1"/>
</dbReference>
<dbReference type="Gene3D" id="3.40.50.1980">
    <property type="entry name" value="Nitrogenase molybdenum iron protein domain"/>
    <property type="match status" value="3"/>
</dbReference>
<dbReference type="KEGG" id="scib:HUG20_14015"/>
<dbReference type="Proteomes" id="UP000595349">
    <property type="component" value="Chromosome"/>
</dbReference>
<accession>A0A7T7CG84</accession>
<dbReference type="RefSeq" id="WP_200085264.1">
    <property type="nucleotide sequence ID" value="NZ_CP054706.1"/>
</dbReference>
<reference evidence="2 3" key="1">
    <citation type="submission" date="2020-06" db="EMBL/GenBank/DDBJ databases">
        <title>Genomic analysis of Salicibibacter sp. NKC21-4.</title>
        <authorList>
            <person name="Oh Y.J."/>
        </authorList>
    </citation>
    <scope>NUCLEOTIDE SEQUENCE [LARGE SCALE GENOMIC DNA]</scope>
    <source>
        <strain evidence="2 3">NKC21-4</strain>
    </source>
</reference>
<dbReference type="GO" id="GO:0030001">
    <property type="term" value="P:metal ion transport"/>
    <property type="evidence" value="ECO:0007669"/>
    <property type="project" value="InterPro"/>
</dbReference>
<feature type="region of interest" description="Disordered" evidence="1">
    <location>
        <begin position="124"/>
        <end position="151"/>
    </location>
</feature>
<feature type="region of interest" description="Disordered" evidence="1">
    <location>
        <begin position="189"/>
        <end position="210"/>
    </location>
</feature>
<dbReference type="PROSITE" id="PS51257">
    <property type="entry name" value="PROKAR_LIPOPROTEIN"/>
    <property type="match status" value="1"/>
</dbReference>
<dbReference type="GO" id="GO:0046872">
    <property type="term" value="F:metal ion binding"/>
    <property type="evidence" value="ECO:0007669"/>
    <property type="project" value="InterPro"/>
</dbReference>
<proteinExistence type="predicted"/>
<evidence type="ECO:0000313" key="2">
    <source>
        <dbReference type="EMBL" id="QQK80898.1"/>
    </source>
</evidence>
<gene>
    <name evidence="2" type="ORF">HUG20_14015</name>
</gene>
<dbReference type="PANTHER" id="PTHR42953">
    <property type="entry name" value="HIGH-AFFINITY ZINC UPTAKE SYSTEM PROTEIN ZNUA-RELATED"/>
    <property type="match status" value="1"/>
</dbReference>
<sequence>MKPYVYVIFLALGLMLVGCQVEETEEEGAETESEENAGDTLSIYTSLYVLEDFSEKIGGEFVEAESVYPPNADAHTYEPSSNDMVQIAESDAFIYSGLTGMEPFADTVDDALADEDVHIIPAAENIDLRGEDHDDGEDDANGNDDDHQAPEDVDIEGLADHYHTGDDVSLIAELDEDVDYDHWHWYSRDDEEDEWETVSDQETEEYEAPAEDGQELMAVLFDDDHEAYAQSAPVAIEIDDHDDENGNEEDHDHGHEEDDDDNGNGNDQQASEDVEIEGLLDHYHTGDDVSLTAEVNEDVDYDHWHWYSRDGEDEEWEEVSDQDTEEYEAPAENGQELMAVLFDDDHEAYAQSAPVTIEIDDHDGEGGDGDPHIFLDPVRSIELAENIKDELVELMPEEEAYFEDNFEQLSAGLENVDQELQHVFDEADHNQIIVSHAAYGYWEERYGLEQLSVHGLSSTEEPSQSDLAELVNTAEANDLEYVIFENNVSSNITEVIQNEIGAESLIMRNMESISEDDLEAGEDYFSMMEMNIETLEVALND</sequence>
<evidence type="ECO:0000313" key="3">
    <source>
        <dbReference type="Proteomes" id="UP000595349"/>
    </source>
</evidence>
<dbReference type="Pfam" id="PF01297">
    <property type="entry name" value="ZnuA"/>
    <property type="match status" value="2"/>
</dbReference>
<keyword evidence="3" id="KW-1185">Reference proteome</keyword>
<feature type="region of interest" description="Disordered" evidence="1">
    <location>
        <begin position="240"/>
        <end position="269"/>
    </location>
</feature>
<protein>
    <submittedName>
        <fullName evidence="2">Zinc ABC transporter substrate-binding protein</fullName>
    </submittedName>
</protein>
<evidence type="ECO:0000256" key="1">
    <source>
        <dbReference type="SAM" id="MobiDB-lite"/>
    </source>
</evidence>